<dbReference type="SUPFAM" id="SSF56784">
    <property type="entry name" value="HAD-like"/>
    <property type="match status" value="1"/>
</dbReference>
<gene>
    <name evidence="1" type="ORF">LN736_05465</name>
</gene>
<organism evidence="1 2">
    <name type="scientific">Clostridium aromativorans</name>
    <dbReference type="NCBI Taxonomy" id="2836848"/>
    <lineage>
        <taxon>Bacteria</taxon>
        <taxon>Bacillati</taxon>
        <taxon>Bacillota</taxon>
        <taxon>Clostridia</taxon>
        <taxon>Eubacteriales</taxon>
        <taxon>Clostridiaceae</taxon>
        <taxon>Clostridium</taxon>
    </lineage>
</organism>
<dbReference type="InterPro" id="IPR041492">
    <property type="entry name" value="HAD_2"/>
</dbReference>
<accession>A0ABS8N3D4</accession>
<comment type="caution">
    <text evidence="1">The sequence shown here is derived from an EMBL/GenBank/DDBJ whole genome shotgun (WGS) entry which is preliminary data.</text>
</comment>
<dbReference type="Gene3D" id="3.40.50.1000">
    <property type="entry name" value="HAD superfamily/HAD-like"/>
    <property type="match status" value="1"/>
</dbReference>
<dbReference type="InterPro" id="IPR023214">
    <property type="entry name" value="HAD_sf"/>
</dbReference>
<dbReference type="InterPro" id="IPR023198">
    <property type="entry name" value="PGP-like_dom2"/>
</dbReference>
<dbReference type="InterPro" id="IPR050155">
    <property type="entry name" value="HAD-like_hydrolase_sf"/>
</dbReference>
<dbReference type="EMBL" id="JAJJPB010000004">
    <property type="protein sequence ID" value="MCC9294321.1"/>
    <property type="molecule type" value="Genomic_DNA"/>
</dbReference>
<proteinExistence type="predicted"/>
<reference evidence="1" key="1">
    <citation type="submission" date="2021-11" db="EMBL/GenBank/DDBJ databases">
        <authorList>
            <person name="Qingchun L."/>
            <person name="Dong Z."/>
            <person name="Zongwei Q."/>
            <person name="Jia Z."/>
            <person name="Duotao L."/>
        </authorList>
    </citation>
    <scope>NUCLEOTIDE SEQUENCE</scope>
    <source>
        <strain evidence="1">WLY-B-L2</strain>
    </source>
</reference>
<dbReference type="Proteomes" id="UP001165422">
    <property type="component" value="Unassembled WGS sequence"/>
</dbReference>
<keyword evidence="2" id="KW-1185">Reference proteome</keyword>
<dbReference type="PANTHER" id="PTHR43434:SF20">
    <property type="entry name" value="5'-NUCLEOTIDASE"/>
    <property type="match status" value="1"/>
</dbReference>
<sequence length="217" mass="24829">MRYKYVLFDLDGTLTDSKEGITKSVQYALGKYNIAVENLDLLEVFIGPPLKDSFMQYYNFSEEQALHAIGYYREYFETKGIFQNKVYENIEGLLKKLKKLKLNLIVATSKPTEFAKRILKHFNLYSYFDTVVGSNLDGTRCKKGEVIGYIIDKYNIGDNRQVVMVGDRRHDVIGALENGIDCIGVAYGYGSVEELRNAKAAYIVHDVNELFQRIISV</sequence>
<dbReference type="SFLD" id="SFLDS00003">
    <property type="entry name" value="Haloacid_Dehalogenase"/>
    <property type="match status" value="1"/>
</dbReference>
<name>A0ABS8N3D4_9CLOT</name>
<dbReference type="Pfam" id="PF13419">
    <property type="entry name" value="HAD_2"/>
    <property type="match status" value="1"/>
</dbReference>
<dbReference type="SFLD" id="SFLDG01129">
    <property type="entry name" value="C1.5:_HAD__Beta-PGM__Phosphata"/>
    <property type="match status" value="1"/>
</dbReference>
<evidence type="ECO:0000313" key="2">
    <source>
        <dbReference type="Proteomes" id="UP001165422"/>
    </source>
</evidence>
<protein>
    <submittedName>
        <fullName evidence="1">HAD hydrolase-like protein</fullName>
    </submittedName>
</protein>
<dbReference type="PANTHER" id="PTHR43434">
    <property type="entry name" value="PHOSPHOGLYCOLATE PHOSPHATASE"/>
    <property type="match status" value="1"/>
</dbReference>
<evidence type="ECO:0000313" key="1">
    <source>
        <dbReference type="EMBL" id="MCC9294321.1"/>
    </source>
</evidence>
<dbReference type="InterPro" id="IPR036412">
    <property type="entry name" value="HAD-like_sf"/>
</dbReference>
<dbReference type="RefSeq" id="WP_150355572.1">
    <property type="nucleotide sequence ID" value="NZ_JAJJPB010000004.1"/>
</dbReference>
<dbReference type="Gene3D" id="1.10.150.240">
    <property type="entry name" value="Putative phosphatase, domain 2"/>
    <property type="match status" value="1"/>
</dbReference>